<evidence type="ECO:0000313" key="3">
    <source>
        <dbReference type="Proteomes" id="UP000821866"/>
    </source>
</evidence>
<proteinExistence type="predicted"/>
<reference evidence="2" key="1">
    <citation type="journal article" date="2020" name="Cell">
        <title>Large-Scale Comparative Analyses of Tick Genomes Elucidate Their Genetic Diversity and Vector Capacities.</title>
        <authorList>
            <consortium name="Tick Genome and Microbiome Consortium (TIGMIC)"/>
            <person name="Jia N."/>
            <person name="Wang J."/>
            <person name="Shi W."/>
            <person name="Du L."/>
            <person name="Sun Y."/>
            <person name="Zhan W."/>
            <person name="Jiang J.F."/>
            <person name="Wang Q."/>
            <person name="Zhang B."/>
            <person name="Ji P."/>
            <person name="Bell-Sakyi L."/>
            <person name="Cui X.M."/>
            <person name="Yuan T.T."/>
            <person name="Jiang B.G."/>
            <person name="Yang W.F."/>
            <person name="Lam T.T."/>
            <person name="Chang Q.C."/>
            <person name="Ding S.J."/>
            <person name="Wang X.J."/>
            <person name="Zhu J.G."/>
            <person name="Ruan X.D."/>
            <person name="Zhao L."/>
            <person name="Wei J.T."/>
            <person name="Ye R.Z."/>
            <person name="Que T.C."/>
            <person name="Du C.H."/>
            <person name="Zhou Y.H."/>
            <person name="Cheng J.X."/>
            <person name="Dai P.F."/>
            <person name="Guo W.B."/>
            <person name="Han X.H."/>
            <person name="Huang E.J."/>
            <person name="Li L.F."/>
            <person name="Wei W."/>
            <person name="Gao Y.C."/>
            <person name="Liu J.Z."/>
            <person name="Shao H.Z."/>
            <person name="Wang X."/>
            <person name="Wang C.C."/>
            <person name="Yang T.C."/>
            <person name="Huo Q.B."/>
            <person name="Li W."/>
            <person name="Chen H.Y."/>
            <person name="Chen S.E."/>
            <person name="Zhou L.G."/>
            <person name="Ni X.B."/>
            <person name="Tian J.H."/>
            <person name="Sheng Y."/>
            <person name="Liu T."/>
            <person name="Pan Y.S."/>
            <person name="Xia L.Y."/>
            <person name="Li J."/>
            <person name="Zhao F."/>
            <person name="Cao W.C."/>
        </authorList>
    </citation>
    <scope>NUCLEOTIDE SEQUENCE</scope>
    <source>
        <strain evidence="2">Rmic-2018</strain>
    </source>
</reference>
<keyword evidence="3" id="KW-1185">Reference proteome</keyword>
<feature type="region of interest" description="Disordered" evidence="1">
    <location>
        <begin position="1"/>
        <end position="67"/>
    </location>
</feature>
<dbReference type="EMBL" id="JABSTU010000007">
    <property type="protein sequence ID" value="KAH8025530.1"/>
    <property type="molecule type" value="Genomic_DNA"/>
</dbReference>
<dbReference type="AlphaFoldDB" id="A0A9J6DUN1"/>
<feature type="compositionally biased region" description="Low complexity" evidence="1">
    <location>
        <begin position="44"/>
        <end position="53"/>
    </location>
</feature>
<feature type="region of interest" description="Disordered" evidence="1">
    <location>
        <begin position="95"/>
        <end position="127"/>
    </location>
</feature>
<organism evidence="2 3">
    <name type="scientific">Rhipicephalus microplus</name>
    <name type="common">Cattle tick</name>
    <name type="synonym">Boophilus microplus</name>
    <dbReference type="NCBI Taxonomy" id="6941"/>
    <lineage>
        <taxon>Eukaryota</taxon>
        <taxon>Metazoa</taxon>
        <taxon>Ecdysozoa</taxon>
        <taxon>Arthropoda</taxon>
        <taxon>Chelicerata</taxon>
        <taxon>Arachnida</taxon>
        <taxon>Acari</taxon>
        <taxon>Parasitiformes</taxon>
        <taxon>Ixodida</taxon>
        <taxon>Ixodoidea</taxon>
        <taxon>Ixodidae</taxon>
        <taxon>Rhipicephalinae</taxon>
        <taxon>Rhipicephalus</taxon>
        <taxon>Boophilus</taxon>
    </lineage>
</organism>
<accession>A0A9J6DUN1</accession>
<sequence length="231" mass="25121">MSTSALEARLNGAPRSEDVEKNSFTAGKPEEQAGSAMATKFNLAAATAQTSASVSNKPRPPGAAYLGRSLKTPFTATLPSSSKFIIAPTKACENNTEKKNVPNNDDVDTTVAPQDAGGQPSEEQRLLQKRRSELQLARCSVFKARRTHKTVKRSLSKLNDFLFTEKTYERNGKKVTEIHLSRFALDVLEKQQSGTEHNPTDEAAGASDHGTSDHSEVGQSDTLFIHESQMD</sequence>
<feature type="region of interest" description="Disordered" evidence="1">
    <location>
        <begin position="191"/>
        <end position="231"/>
    </location>
</feature>
<name>A0A9J6DUN1_RHIMP</name>
<reference evidence="2" key="2">
    <citation type="submission" date="2021-09" db="EMBL/GenBank/DDBJ databases">
        <authorList>
            <person name="Jia N."/>
            <person name="Wang J."/>
            <person name="Shi W."/>
            <person name="Du L."/>
            <person name="Sun Y."/>
            <person name="Zhan W."/>
            <person name="Jiang J."/>
            <person name="Wang Q."/>
            <person name="Zhang B."/>
            <person name="Ji P."/>
            <person name="Sakyi L.B."/>
            <person name="Cui X."/>
            <person name="Yuan T."/>
            <person name="Jiang B."/>
            <person name="Yang W."/>
            <person name="Lam T.T.-Y."/>
            <person name="Chang Q."/>
            <person name="Ding S."/>
            <person name="Wang X."/>
            <person name="Zhu J."/>
            <person name="Ruan X."/>
            <person name="Zhao L."/>
            <person name="Wei J."/>
            <person name="Que T."/>
            <person name="Du C."/>
            <person name="Cheng J."/>
            <person name="Dai P."/>
            <person name="Han X."/>
            <person name="Huang E."/>
            <person name="Gao Y."/>
            <person name="Liu J."/>
            <person name="Shao H."/>
            <person name="Ye R."/>
            <person name="Li L."/>
            <person name="Wei W."/>
            <person name="Wang X."/>
            <person name="Wang C."/>
            <person name="Huo Q."/>
            <person name="Li W."/>
            <person name="Guo W."/>
            <person name="Chen H."/>
            <person name="Chen S."/>
            <person name="Zhou L."/>
            <person name="Zhou L."/>
            <person name="Ni X."/>
            <person name="Tian J."/>
            <person name="Zhou Y."/>
            <person name="Sheng Y."/>
            <person name="Liu T."/>
            <person name="Pan Y."/>
            <person name="Xia L."/>
            <person name="Li J."/>
            <person name="Zhao F."/>
            <person name="Cao W."/>
        </authorList>
    </citation>
    <scope>NUCLEOTIDE SEQUENCE</scope>
    <source>
        <strain evidence="2">Rmic-2018</strain>
        <tissue evidence="2">Larvae</tissue>
    </source>
</reference>
<evidence type="ECO:0000313" key="2">
    <source>
        <dbReference type="EMBL" id="KAH8025530.1"/>
    </source>
</evidence>
<evidence type="ECO:0000256" key="1">
    <source>
        <dbReference type="SAM" id="MobiDB-lite"/>
    </source>
</evidence>
<dbReference type="Proteomes" id="UP000821866">
    <property type="component" value="Unassembled WGS sequence"/>
</dbReference>
<gene>
    <name evidence="2" type="ORF">HPB51_009470</name>
</gene>
<comment type="caution">
    <text evidence="2">The sequence shown here is derived from an EMBL/GenBank/DDBJ whole genome shotgun (WGS) entry which is preliminary data.</text>
</comment>
<protein>
    <submittedName>
        <fullName evidence="2">Uncharacterized protein</fullName>
    </submittedName>
</protein>
<dbReference type="VEuPathDB" id="VectorBase:LOC119170304"/>
<dbReference type="OMA" id="KACENNT"/>